<keyword evidence="2" id="KW-0812">Transmembrane</keyword>
<dbReference type="Gene3D" id="3.30.60.270">
    <property type="match status" value="1"/>
</dbReference>
<evidence type="ECO:0000256" key="2">
    <source>
        <dbReference type="SAM" id="Phobius"/>
    </source>
</evidence>
<dbReference type="GO" id="GO:0016020">
    <property type="term" value="C:membrane"/>
    <property type="evidence" value="ECO:0007669"/>
    <property type="project" value="TreeGrafter"/>
</dbReference>
<evidence type="ECO:0000259" key="3">
    <source>
        <dbReference type="Pfam" id="PF15901"/>
    </source>
</evidence>
<feature type="compositionally biased region" description="Basic and acidic residues" evidence="1">
    <location>
        <begin position="192"/>
        <end position="204"/>
    </location>
</feature>
<dbReference type="InterPro" id="IPR031777">
    <property type="entry name" value="Sortilin_C"/>
</dbReference>
<gene>
    <name evidence="4" type="ORF">F7725_000604</name>
</gene>
<accession>A0A7J5ZH92</accession>
<feature type="transmembrane region" description="Helical" evidence="2">
    <location>
        <begin position="137"/>
        <end position="158"/>
    </location>
</feature>
<dbReference type="GO" id="GO:0006895">
    <property type="term" value="P:Golgi to endosome transport"/>
    <property type="evidence" value="ECO:0007669"/>
    <property type="project" value="TreeGrafter"/>
</dbReference>
<dbReference type="InterPro" id="IPR050310">
    <property type="entry name" value="VPS10-sortilin"/>
</dbReference>
<keyword evidence="2" id="KW-1133">Transmembrane helix</keyword>
<keyword evidence="2" id="KW-0472">Membrane</keyword>
<dbReference type="GO" id="GO:0005794">
    <property type="term" value="C:Golgi apparatus"/>
    <property type="evidence" value="ECO:0007669"/>
    <property type="project" value="TreeGrafter"/>
</dbReference>
<dbReference type="AlphaFoldDB" id="A0A7J5ZH92"/>
<sequence>MNAGGDDDYVQWLAHSDDISNPKDGCMLGYKEKFLRLRKDSVCWNGRDFKVNTSPTPCSCTLDDFLCDFGYYRQENSSECVEQPDLKGKVLEFCLQGKEEQLQTSGYRKIPEINAREDRCLSVKRSTSIDGPSSKSVPIVITVLIVMVLSIAAGVVFIKKYVCGGRFLVHRYSVLQQHVEDNAVEGMDDPLDTDHTQNGKIEFHDDSDEDMLE</sequence>
<evidence type="ECO:0000313" key="4">
    <source>
        <dbReference type="EMBL" id="KAF3860349.1"/>
    </source>
</evidence>
<feature type="domain" description="Sortilin C-terminal" evidence="3">
    <location>
        <begin position="6"/>
        <end position="112"/>
    </location>
</feature>
<dbReference type="EMBL" id="JAAKFY010000002">
    <property type="protein sequence ID" value="KAF3860349.1"/>
    <property type="molecule type" value="Genomic_DNA"/>
</dbReference>
<evidence type="ECO:0000313" key="5">
    <source>
        <dbReference type="Proteomes" id="UP000518266"/>
    </source>
</evidence>
<proteinExistence type="predicted"/>
<feature type="region of interest" description="Disordered" evidence="1">
    <location>
        <begin position="185"/>
        <end position="213"/>
    </location>
</feature>
<keyword evidence="5" id="KW-1185">Reference proteome</keyword>
<dbReference type="PANTHER" id="PTHR12106">
    <property type="entry name" value="SORTILIN RELATED"/>
    <property type="match status" value="1"/>
</dbReference>
<dbReference type="GO" id="GO:0006897">
    <property type="term" value="P:endocytosis"/>
    <property type="evidence" value="ECO:0007669"/>
    <property type="project" value="TreeGrafter"/>
</dbReference>
<dbReference type="Pfam" id="PF15901">
    <property type="entry name" value="Sortilin_C"/>
    <property type="match status" value="1"/>
</dbReference>
<organism evidence="4 5">
    <name type="scientific">Dissostichus mawsoni</name>
    <name type="common">Antarctic cod</name>
    <dbReference type="NCBI Taxonomy" id="36200"/>
    <lineage>
        <taxon>Eukaryota</taxon>
        <taxon>Metazoa</taxon>
        <taxon>Chordata</taxon>
        <taxon>Craniata</taxon>
        <taxon>Vertebrata</taxon>
        <taxon>Euteleostomi</taxon>
        <taxon>Actinopterygii</taxon>
        <taxon>Neopterygii</taxon>
        <taxon>Teleostei</taxon>
        <taxon>Neoteleostei</taxon>
        <taxon>Acanthomorphata</taxon>
        <taxon>Eupercaria</taxon>
        <taxon>Perciformes</taxon>
        <taxon>Notothenioidei</taxon>
        <taxon>Nototheniidae</taxon>
        <taxon>Dissostichus</taxon>
    </lineage>
</organism>
<dbReference type="GO" id="GO:0016050">
    <property type="term" value="P:vesicle organization"/>
    <property type="evidence" value="ECO:0007669"/>
    <property type="project" value="TreeGrafter"/>
</dbReference>
<dbReference type="Proteomes" id="UP000518266">
    <property type="component" value="Unassembled WGS sequence"/>
</dbReference>
<evidence type="ECO:0000256" key="1">
    <source>
        <dbReference type="SAM" id="MobiDB-lite"/>
    </source>
</evidence>
<dbReference type="PANTHER" id="PTHR12106:SF44">
    <property type="entry name" value="SORTILIN 1B"/>
    <property type="match status" value="1"/>
</dbReference>
<dbReference type="GO" id="GO:0005829">
    <property type="term" value="C:cytosol"/>
    <property type="evidence" value="ECO:0007669"/>
    <property type="project" value="GOC"/>
</dbReference>
<dbReference type="Gene3D" id="2.10.70.80">
    <property type="match status" value="1"/>
</dbReference>
<dbReference type="OrthoDB" id="8932840at2759"/>
<protein>
    <recommendedName>
        <fullName evidence="3">Sortilin C-terminal domain-containing protein</fullName>
    </recommendedName>
</protein>
<name>A0A7J5ZH92_DISMA</name>
<comment type="caution">
    <text evidence="4">The sequence shown here is derived from an EMBL/GenBank/DDBJ whole genome shotgun (WGS) entry which is preliminary data.</text>
</comment>
<reference evidence="4 5" key="1">
    <citation type="submission" date="2020-03" db="EMBL/GenBank/DDBJ databases">
        <title>Dissostichus mawsoni Genome sequencing and assembly.</title>
        <authorList>
            <person name="Park H."/>
        </authorList>
    </citation>
    <scope>NUCLEOTIDE SEQUENCE [LARGE SCALE GENOMIC DNA]</scope>
    <source>
        <strain evidence="4">DM0001</strain>
        <tissue evidence="4">Muscle</tissue>
    </source>
</reference>